<dbReference type="InterPro" id="IPR003594">
    <property type="entry name" value="HATPase_dom"/>
</dbReference>
<dbReference type="PANTHER" id="PTHR45528">
    <property type="entry name" value="SENSOR HISTIDINE KINASE CPXA"/>
    <property type="match status" value="1"/>
</dbReference>
<dbReference type="AlphaFoldDB" id="A0A1G1ZNC3"/>
<dbReference type="InterPro" id="IPR005467">
    <property type="entry name" value="His_kinase_dom"/>
</dbReference>
<dbReference type="InterPro" id="IPR004358">
    <property type="entry name" value="Sig_transdc_His_kin-like_C"/>
</dbReference>
<dbReference type="InterPro" id="IPR036097">
    <property type="entry name" value="HisK_dim/P_sf"/>
</dbReference>
<evidence type="ECO:0000256" key="10">
    <source>
        <dbReference type="ARBA" id="ARBA00022840"/>
    </source>
</evidence>
<dbReference type="SUPFAM" id="SSF158472">
    <property type="entry name" value="HAMP domain-like"/>
    <property type="match status" value="1"/>
</dbReference>
<keyword evidence="13 14" id="KW-0472">Membrane</keyword>
<evidence type="ECO:0000256" key="2">
    <source>
        <dbReference type="ARBA" id="ARBA00004651"/>
    </source>
</evidence>
<dbReference type="EMBL" id="MHJJ01000005">
    <property type="protein sequence ID" value="OGY66025.1"/>
    <property type="molecule type" value="Genomic_DNA"/>
</dbReference>
<dbReference type="EC" id="2.7.13.3" evidence="3"/>
<dbReference type="STRING" id="1798407.A3A16_01415"/>
<evidence type="ECO:0000256" key="5">
    <source>
        <dbReference type="ARBA" id="ARBA00022553"/>
    </source>
</evidence>
<evidence type="ECO:0000256" key="14">
    <source>
        <dbReference type="SAM" id="Phobius"/>
    </source>
</evidence>
<comment type="subcellular location">
    <subcellularLocation>
        <location evidence="2">Cell membrane</location>
        <topology evidence="2">Multi-pass membrane protein</topology>
    </subcellularLocation>
</comment>
<keyword evidence="6" id="KW-0808">Transferase</keyword>
<dbReference type="SMART" id="SM00387">
    <property type="entry name" value="HATPase_c"/>
    <property type="match status" value="1"/>
</dbReference>
<keyword evidence="4" id="KW-1003">Cell membrane</keyword>
<comment type="caution">
    <text evidence="17">The sequence shown here is derived from an EMBL/GenBank/DDBJ whole genome shotgun (WGS) entry which is preliminary data.</text>
</comment>
<evidence type="ECO:0000259" key="16">
    <source>
        <dbReference type="PROSITE" id="PS50885"/>
    </source>
</evidence>
<dbReference type="GO" id="GO:0005886">
    <property type="term" value="C:plasma membrane"/>
    <property type="evidence" value="ECO:0007669"/>
    <property type="project" value="UniProtKB-SubCell"/>
</dbReference>
<dbReference type="Pfam" id="PF00672">
    <property type="entry name" value="HAMP"/>
    <property type="match status" value="1"/>
</dbReference>
<evidence type="ECO:0000256" key="7">
    <source>
        <dbReference type="ARBA" id="ARBA00022692"/>
    </source>
</evidence>
<protein>
    <recommendedName>
        <fullName evidence="3">histidine kinase</fullName>
        <ecNumber evidence="3">2.7.13.3</ecNumber>
    </recommendedName>
</protein>
<dbReference type="SMART" id="SM00388">
    <property type="entry name" value="HisKA"/>
    <property type="match status" value="1"/>
</dbReference>
<dbReference type="CDD" id="cd06225">
    <property type="entry name" value="HAMP"/>
    <property type="match status" value="1"/>
</dbReference>
<dbReference type="Gene3D" id="6.10.340.10">
    <property type="match status" value="1"/>
</dbReference>
<reference evidence="17 18" key="1">
    <citation type="journal article" date="2016" name="Nat. Commun.">
        <title>Thousands of microbial genomes shed light on interconnected biogeochemical processes in an aquifer system.</title>
        <authorList>
            <person name="Anantharaman K."/>
            <person name="Brown C.T."/>
            <person name="Hug L.A."/>
            <person name="Sharon I."/>
            <person name="Castelle C.J."/>
            <person name="Probst A.J."/>
            <person name="Thomas B.C."/>
            <person name="Singh A."/>
            <person name="Wilkins M.J."/>
            <person name="Karaoz U."/>
            <person name="Brodie E.L."/>
            <person name="Williams K.H."/>
            <person name="Hubbard S.S."/>
            <person name="Banfield J.F."/>
        </authorList>
    </citation>
    <scope>NUCLEOTIDE SEQUENCE [LARGE SCALE GENOMIC DNA]</scope>
</reference>
<evidence type="ECO:0000256" key="11">
    <source>
        <dbReference type="ARBA" id="ARBA00022989"/>
    </source>
</evidence>
<evidence type="ECO:0000313" key="18">
    <source>
        <dbReference type="Proteomes" id="UP000177942"/>
    </source>
</evidence>
<accession>A0A1G1ZNC3</accession>
<keyword evidence="7 14" id="KW-0812">Transmembrane</keyword>
<gene>
    <name evidence="17" type="ORF">A3A16_01415</name>
</gene>
<evidence type="ECO:0000256" key="12">
    <source>
        <dbReference type="ARBA" id="ARBA00023012"/>
    </source>
</evidence>
<keyword evidence="12" id="KW-0902">Two-component regulatory system</keyword>
<dbReference type="InterPro" id="IPR036890">
    <property type="entry name" value="HATPase_C_sf"/>
</dbReference>
<dbReference type="Gene3D" id="3.30.565.10">
    <property type="entry name" value="Histidine kinase-like ATPase, C-terminal domain"/>
    <property type="match status" value="1"/>
</dbReference>
<evidence type="ECO:0000259" key="15">
    <source>
        <dbReference type="PROSITE" id="PS50109"/>
    </source>
</evidence>
<evidence type="ECO:0000256" key="3">
    <source>
        <dbReference type="ARBA" id="ARBA00012438"/>
    </source>
</evidence>
<dbReference type="CDD" id="cd00082">
    <property type="entry name" value="HisKA"/>
    <property type="match status" value="1"/>
</dbReference>
<evidence type="ECO:0000256" key="1">
    <source>
        <dbReference type="ARBA" id="ARBA00000085"/>
    </source>
</evidence>
<feature type="domain" description="HAMP" evidence="16">
    <location>
        <begin position="81"/>
        <end position="135"/>
    </location>
</feature>
<keyword evidence="5" id="KW-0597">Phosphoprotein</keyword>
<dbReference type="PRINTS" id="PR00344">
    <property type="entry name" value="BCTRLSENSOR"/>
</dbReference>
<dbReference type="PANTHER" id="PTHR45528:SF1">
    <property type="entry name" value="SENSOR HISTIDINE KINASE CPXA"/>
    <property type="match status" value="1"/>
</dbReference>
<dbReference type="SUPFAM" id="SSF55874">
    <property type="entry name" value="ATPase domain of HSP90 chaperone/DNA topoisomerase II/histidine kinase"/>
    <property type="match status" value="1"/>
</dbReference>
<dbReference type="InterPro" id="IPR003661">
    <property type="entry name" value="HisK_dim/P_dom"/>
</dbReference>
<comment type="catalytic activity">
    <reaction evidence="1">
        <text>ATP + protein L-histidine = ADP + protein N-phospho-L-histidine.</text>
        <dbReference type="EC" id="2.7.13.3"/>
    </reaction>
</comment>
<keyword evidence="8" id="KW-0547">Nucleotide-binding</keyword>
<evidence type="ECO:0000256" key="13">
    <source>
        <dbReference type="ARBA" id="ARBA00023136"/>
    </source>
</evidence>
<evidence type="ECO:0000313" key="17">
    <source>
        <dbReference type="EMBL" id="OGY66025.1"/>
    </source>
</evidence>
<feature type="domain" description="Histidine kinase" evidence="15">
    <location>
        <begin position="150"/>
        <end position="370"/>
    </location>
</feature>
<organism evidence="17 18">
    <name type="scientific">Candidatus Harrisonbacteria bacterium RIFCSPLOWO2_01_FULL_44_18</name>
    <dbReference type="NCBI Taxonomy" id="1798407"/>
    <lineage>
        <taxon>Bacteria</taxon>
        <taxon>Candidatus Harrisoniibacteriota</taxon>
    </lineage>
</organism>
<dbReference type="Pfam" id="PF02518">
    <property type="entry name" value="HATPase_c"/>
    <property type="match status" value="1"/>
</dbReference>
<dbReference type="InterPro" id="IPR050398">
    <property type="entry name" value="HssS/ArlS-like"/>
</dbReference>
<feature type="transmembrane region" description="Helical" evidence="14">
    <location>
        <begin position="12"/>
        <end position="34"/>
    </location>
</feature>
<dbReference type="InterPro" id="IPR003660">
    <property type="entry name" value="HAMP_dom"/>
</dbReference>
<evidence type="ECO:0000256" key="6">
    <source>
        <dbReference type="ARBA" id="ARBA00022679"/>
    </source>
</evidence>
<dbReference type="GO" id="GO:0000155">
    <property type="term" value="F:phosphorelay sensor kinase activity"/>
    <property type="evidence" value="ECO:0007669"/>
    <property type="project" value="InterPro"/>
</dbReference>
<evidence type="ECO:0000256" key="9">
    <source>
        <dbReference type="ARBA" id="ARBA00022777"/>
    </source>
</evidence>
<keyword evidence="11 14" id="KW-1133">Transmembrane helix</keyword>
<proteinExistence type="predicted"/>
<dbReference type="SUPFAM" id="SSF47384">
    <property type="entry name" value="Homodimeric domain of signal transducing histidine kinase"/>
    <property type="match status" value="1"/>
</dbReference>
<evidence type="ECO:0000256" key="8">
    <source>
        <dbReference type="ARBA" id="ARBA00022741"/>
    </source>
</evidence>
<evidence type="ECO:0000256" key="4">
    <source>
        <dbReference type="ARBA" id="ARBA00022475"/>
    </source>
</evidence>
<sequence>MKIRLCLAEKIALGLIILVALPYFFVLVAGVYFYNNALECFSVHQAAIDCLAEMRPFYFGLLGLWIGAVTISGVLVFIFFRDFVNPIEKLSEIASDIAAGKSRSIPYLKVKGKNEVARLYDAIRNMSDNLINNIKKLETANKFKSEFISIASHQLRTPLSAIKWLVEMLLENGPVLTAEQKETLQNIYKSNERLIALVTDLLNVGKLEAGEITARRELSNIENLIKSEIELCRAEAEMKNIKINLKLETDVKEILLDPLLFIQGVRNILDNAVIYSPENTKVDVNISAQNGNYVIAIHNDGPPIPEIEHDRLFTKFYRGLVAQRMKPEGSGLGLFIAKLAIESLGGAIWFDSPIHENSGVTFYISVPIDSRNQ</sequence>
<dbReference type="PROSITE" id="PS50885">
    <property type="entry name" value="HAMP"/>
    <property type="match status" value="1"/>
</dbReference>
<feature type="transmembrane region" description="Helical" evidence="14">
    <location>
        <begin position="57"/>
        <end position="80"/>
    </location>
</feature>
<dbReference type="Pfam" id="PF00512">
    <property type="entry name" value="HisKA"/>
    <property type="match status" value="1"/>
</dbReference>
<keyword evidence="9" id="KW-0418">Kinase</keyword>
<keyword evidence="10" id="KW-0067">ATP-binding</keyword>
<dbReference type="PROSITE" id="PS50109">
    <property type="entry name" value="HIS_KIN"/>
    <property type="match status" value="1"/>
</dbReference>
<dbReference type="Proteomes" id="UP000177942">
    <property type="component" value="Unassembled WGS sequence"/>
</dbReference>
<dbReference type="Gene3D" id="1.10.287.130">
    <property type="match status" value="1"/>
</dbReference>
<name>A0A1G1ZNC3_9BACT</name>
<dbReference type="GO" id="GO:0005524">
    <property type="term" value="F:ATP binding"/>
    <property type="evidence" value="ECO:0007669"/>
    <property type="project" value="UniProtKB-KW"/>
</dbReference>